<dbReference type="InterPro" id="IPR001466">
    <property type="entry name" value="Beta-lactam-related"/>
</dbReference>
<dbReference type="PANTHER" id="PTHR43283">
    <property type="entry name" value="BETA-LACTAMASE-RELATED"/>
    <property type="match status" value="1"/>
</dbReference>
<gene>
    <name evidence="3" type="ORF">GNP95_15945</name>
</gene>
<dbReference type="Proteomes" id="UP000447876">
    <property type="component" value="Unassembled WGS sequence"/>
</dbReference>
<dbReference type="GO" id="GO:0016787">
    <property type="term" value="F:hydrolase activity"/>
    <property type="evidence" value="ECO:0007669"/>
    <property type="project" value="UniProtKB-KW"/>
</dbReference>
<dbReference type="Gene3D" id="3.40.710.10">
    <property type="entry name" value="DD-peptidase/beta-lactamase superfamily"/>
    <property type="match status" value="1"/>
</dbReference>
<organism evidence="3 4">
    <name type="scientific">Paenibacillus woosongensis</name>
    <dbReference type="NCBI Taxonomy" id="307580"/>
    <lineage>
        <taxon>Bacteria</taxon>
        <taxon>Bacillati</taxon>
        <taxon>Bacillota</taxon>
        <taxon>Bacilli</taxon>
        <taxon>Bacillales</taxon>
        <taxon>Paenibacillaceae</taxon>
        <taxon>Paenibacillus</taxon>
    </lineage>
</organism>
<dbReference type="InterPro" id="IPR050789">
    <property type="entry name" value="Diverse_Enzym_Activities"/>
</dbReference>
<comment type="caution">
    <text evidence="3">The sequence shown here is derived from an EMBL/GenBank/DDBJ whole genome shotgun (WGS) entry which is preliminary data.</text>
</comment>
<reference evidence="3 4" key="1">
    <citation type="submission" date="2019-11" db="EMBL/GenBank/DDBJ databases">
        <title>Draft genome sequences of five Paenibacillus species of dairy origin.</title>
        <authorList>
            <person name="Olajide A.M."/>
            <person name="Chen S."/>
            <person name="Lapointe G."/>
        </authorList>
    </citation>
    <scope>NUCLEOTIDE SEQUENCE [LARGE SCALE GENOMIC DNA]</scope>
    <source>
        <strain evidence="3 4">12CR55</strain>
    </source>
</reference>
<evidence type="ECO:0000313" key="3">
    <source>
        <dbReference type="EMBL" id="MUG46479.1"/>
    </source>
</evidence>
<dbReference type="RefSeq" id="WP_155611863.1">
    <property type="nucleotide sequence ID" value="NZ_WNZW01000006.1"/>
</dbReference>
<dbReference type="OrthoDB" id="9773047at2"/>
<dbReference type="InterPro" id="IPR012338">
    <property type="entry name" value="Beta-lactam/transpept-like"/>
</dbReference>
<dbReference type="SUPFAM" id="SSF56601">
    <property type="entry name" value="beta-lactamase/transpeptidase-like"/>
    <property type="match status" value="1"/>
</dbReference>
<feature type="region of interest" description="Disordered" evidence="1">
    <location>
        <begin position="1"/>
        <end position="25"/>
    </location>
</feature>
<proteinExistence type="predicted"/>
<dbReference type="AlphaFoldDB" id="A0A7X2Z2P4"/>
<dbReference type="Pfam" id="PF00144">
    <property type="entry name" value="Beta-lactamase"/>
    <property type="match status" value="1"/>
</dbReference>
<sequence>MQSISSITAPSAKAHTAGLHSTPPAPSKEAASLLCAADEEIIQRFPKMNSFIVARQDAVLTERYYNGFETNDLHDLRSATKSILSLLLGVASYRGDLPQLDEPIAAHLRKYADRTLDPLWEQLTLRHLLTMTSGFHWKTGVKMGEALIHRLHQSRNWTKYMMQLPIEQHKIGTFQYCSVDSHLLSVLLTEWTGLSAAEYAGKYLFGPLGIKDVSWSASPEGHSMGHIGLHLTARDMAKIGLLCLQGGVWENERLLSAEWLTRSMTPLAPESPGYGRYGYHWWTAKANGIPFAYAHGHGGQQINVIPSLDAVVVFTAASDLNRWKNPRPLLEKFIMPALKHS</sequence>
<feature type="domain" description="Beta-lactamase-related" evidence="2">
    <location>
        <begin position="50"/>
        <end position="317"/>
    </location>
</feature>
<evidence type="ECO:0000313" key="4">
    <source>
        <dbReference type="Proteomes" id="UP000447876"/>
    </source>
</evidence>
<evidence type="ECO:0000259" key="2">
    <source>
        <dbReference type="Pfam" id="PF00144"/>
    </source>
</evidence>
<dbReference type="EMBL" id="WNZW01000006">
    <property type="protein sequence ID" value="MUG46479.1"/>
    <property type="molecule type" value="Genomic_DNA"/>
</dbReference>
<evidence type="ECO:0000256" key="1">
    <source>
        <dbReference type="SAM" id="MobiDB-lite"/>
    </source>
</evidence>
<dbReference type="PANTHER" id="PTHR43283:SF7">
    <property type="entry name" value="BETA-LACTAMASE-RELATED DOMAIN-CONTAINING PROTEIN"/>
    <property type="match status" value="1"/>
</dbReference>
<keyword evidence="3" id="KW-0378">Hydrolase</keyword>
<protein>
    <submittedName>
        <fullName evidence="3">Serine hydrolase</fullName>
    </submittedName>
</protein>
<name>A0A7X2Z2P4_9BACL</name>
<accession>A0A7X2Z2P4</accession>